<evidence type="ECO:0008006" key="3">
    <source>
        <dbReference type="Google" id="ProtNLM"/>
    </source>
</evidence>
<dbReference type="Proteomes" id="UP000187609">
    <property type="component" value="Unassembled WGS sequence"/>
</dbReference>
<name>A0A314LBR4_NICAT</name>
<evidence type="ECO:0000313" key="2">
    <source>
        <dbReference type="Proteomes" id="UP000187609"/>
    </source>
</evidence>
<reference evidence="1" key="1">
    <citation type="submission" date="2016-11" db="EMBL/GenBank/DDBJ databases">
        <title>The genome of Nicotiana attenuata.</title>
        <authorList>
            <person name="Xu S."/>
            <person name="Brockmoeller T."/>
            <person name="Gaquerel E."/>
            <person name="Navarro A."/>
            <person name="Kuhl H."/>
            <person name="Gase K."/>
            <person name="Ling Z."/>
            <person name="Zhou W."/>
            <person name="Kreitzer C."/>
            <person name="Stanke M."/>
            <person name="Tang H."/>
            <person name="Lyons E."/>
            <person name="Pandey P."/>
            <person name="Pandey S.P."/>
            <person name="Timmermann B."/>
            <person name="Baldwin I.T."/>
        </authorList>
    </citation>
    <scope>NUCLEOTIDE SEQUENCE [LARGE SCALE GENOMIC DNA]</scope>
    <source>
        <strain evidence="1">UT</strain>
    </source>
</reference>
<keyword evidence="2" id="KW-1185">Reference proteome</keyword>
<evidence type="ECO:0000313" key="1">
    <source>
        <dbReference type="EMBL" id="OIT39056.1"/>
    </source>
</evidence>
<organism evidence="1 2">
    <name type="scientific">Nicotiana attenuata</name>
    <name type="common">Coyote tobacco</name>
    <dbReference type="NCBI Taxonomy" id="49451"/>
    <lineage>
        <taxon>Eukaryota</taxon>
        <taxon>Viridiplantae</taxon>
        <taxon>Streptophyta</taxon>
        <taxon>Embryophyta</taxon>
        <taxon>Tracheophyta</taxon>
        <taxon>Spermatophyta</taxon>
        <taxon>Magnoliopsida</taxon>
        <taxon>eudicotyledons</taxon>
        <taxon>Gunneridae</taxon>
        <taxon>Pentapetalae</taxon>
        <taxon>asterids</taxon>
        <taxon>lamiids</taxon>
        <taxon>Solanales</taxon>
        <taxon>Solanaceae</taxon>
        <taxon>Nicotianoideae</taxon>
        <taxon>Nicotianeae</taxon>
        <taxon>Nicotiana</taxon>
    </lineage>
</organism>
<dbReference type="PANTHER" id="PTHR37245:SF4">
    <property type="entry name" value="PAMP-INDUCED SECRETED PEPTIDE 1"/>
    <property type="match status" value="1"/>
</dbReference>
<dbReference type="AlphaFoldDB" id="A0A314LBR4"/>
<dbReference type="EMBL" id="MJEQ01000145">
    <property type="protein sequence ID" value="OIT39056.1"/>
    <property type="molecule type" value="Genomic_DNA"/>
</dbReference>
<comment type="caution">
    <text evidence="1">The sequence shown here is derived from an EMBL/GenBank/DDBJ whole genome shotgun (WGS) entry which is preliminary data.</text>
</comment>
<proteinExistence type="predicted"/>
<dbReference type="InterPro" id="IPR040273">
    <property type="entry name" value="PIP1"/>
</dbReference>
<dbReference type="PANTHER" id="PTHR37245">
    <property type="entry name" value="PAMP-INDUCED SECRETED PEPTIDE 1"/>
    <property type="match status" value="1"/>
</dbReference>
<sequence>MHYTSMNYRRITYLLIIFVIFVVITSRTHVEAARVLSQNFSGEIHIATIPSIYEKAKNNLSFWLERLPSGPSPRGPGH</sequence>
<dbReference type="Gramene" id="OIT39056">
    <property type="protein sequence ID" value="OIT39056"/>
    <property type="gene ID" value="A4A49_41008"/>
</dbReference>
<accession>A0A314LBR4</accession>
<dbReference type="GO" id="GO:0006952">
    <property type="term" value="P:defense response"/>
    <property type="evidence" value="ECO:0007669"/>
    <property type="project" value="InterPro"/>
</dbReference>
<gene>
    <name evidence="1" type="ORF">A4A49_41008</name>
</gene>
<protein>
    <recommendedName>
        <fullName evidence="3">Transmembrane protein</fullName>
    </recommendedName>
</protein>